<dbReference type="PANTHER" id="PTHR47926">
    <property type="entry name" value="PENTATRICOPEPTIDE REPEAT-CONTAINING PROTEIN"/>
    <property type="match status" value="1"/>
</dbReference>
<dbReference type="GO" id="GO:0003723">
    <property type="term" value="F:RNA binding"/>
    <property type="evidence" value="ECO:0007669"/>
    <property type="project" value="InterPro"/>
</dbReference>
<dbReference type="InterPro" id="IPR002885">
    <property type="entry name" value="PPR_rpt"/>
</dbReference>
<dbReference type="FunFam" id="1.25.40.10:FF:000184">
    <property type="entry name" value="Pentatricopeptide repeat-containing protein, chloroplastic"/>
    <property type="match status" value="1"/>
</dbReference>
<dbReference type="NCBIfam" id="TIGR00756">
    <property type="entry name" value="PPR"/>
    <property type="match status" value="4"/>
</dbReference>
<dbReference type="FunFam" id="1.25.40.10:FF:000348">
    <property type="entry name" value="Pentatricopeptide repeat-containing protein chloroplastic"/>
    <property type="match status" value="1"/>
</dbReference>
<keyword evidence="1" id="KW-0677">Repeat</keyword>
<dbReference type="Pfam" id="PF20431">
    <property type="entry name" value="E_motif"/>
    <property type="match status" value="1"/>
</dbReference>
<gene>
    <name evidence="3" type="ORF">M6B38_219365</name>
</gene>
<dbReference type="EMBL" id="JANAVB010041219">
    <property type="protein sequence ID" value="KAJ6796608.1"/>
    <property type="molecule type" value="Genomic_DNA"/>
</dbReference>
<reference evidence="3" key="2">
    <citation type="submission" date="2023-04" db="EMBL/GenBank/DDBJ databases">
        <authorList>
            <person name="Bruccoleri R.E."/>
            <person name="Oakeley E.J."/>
            <person name="Faust A.-M."/>
            <person name="Dessus-Babus S."/>
            <person name="Altorfer M."/>
            <person name="Burckhardt D."/>
            <person name="Oertli M."/>
            <person name="Naumann U."/>
            <person name="Petersen F."/>
            <person name="Wong J."/>
        </authorList>
    </citation>
    <scope>NUCLEOTIDE SEQUENCE</scope>
    <source>
        <strain evidence="3">GSM-AAB239-AS_SAM_17_03QT</strain>
        <tissue evidence="3">Leaf</tissue>
    </source>
</reference>
<dbReference type="Pfam" id="PF13041">
    <property type="entry name" value="PPR_2"/>
    <property type="match status" value="2"/>
</dbReference>
<dbReference type="InterPro" id="IPR046848">
    <property type="entry name" value="E_motif"/>
</dbReference>
<accession>A0AAX6DXS0</accession>
<feature type="repeat" description="PPR" evidence="2">
    <location>
        <begin position="344"/>
        <end position="378"/>
    </location>
</feature>
<evidence type="ECO:0000256" key="1">
    <source>
        <dbReference type="ARBA" id="ARBA00022737"/>
    </source>
</evidence>
<dbReference type="AlphaFoldDB" id="A0AAX6DXS0"/>
<evidence type="ECO:0000313" key="4">
    <source>
        <dbReference type="Proteomes" id="UP001140949"/>
    </source>
</evidence>
<sequence length="526" mass="57837">MAPPTPTSTLTVLLDRCRSMSQLKQIHAQVLSLGLSGDAFLLSKLVFFAAISGSGDIGYSLLAFSSVPSPTAFLYNTLIRGFSITRSPSSKPFSLYIRMLRSPTPPDHLTFPFLLKSSARLSDLSLGQSVHSHVAKLGFDPDRFIQNSLIHMYAACDEIADARKVFDGIRQPNSVSWNALIDGYAKCGDLAEARKLFDRAPEPDVVSWSAMIDGYVKGGNYRGALAVFRAMGDDPSAPKPNSVTMVSVLCACAHLGALDHGRRMHRYIKDNGLVLALPLATSLVDMYAKCGSIGEAMGVFLSVPVEKTDVLIWNAVIGGLALHGKGEESLAMFRKMESSGVEPDEITYLGLLSACVHGGLVEDAWRFFRSLKARGLKLHMEHYACMVDVLGRSGRVMEAFEFVRTMPLEPSASVLGALLSGCRTHGWVRLGEIVGRKLVELEPEHDGRYVGLSNVYAVARRWNEAKTWREAMEKKGVKKAPGFSEVEVDGVLHKFIAHDRTHPRSMEIHMVLGVLWRLMKMERDPD</sequence>
<dbReference type="PROSITE" id="PS51375">
    <property type="entry name" value="PPR"/>
    <property type="match status" value="3"/>
</dbReference>
<feature type="repeat" description="PPR" evidence="2">
    <location>
        <begin position="173"/>
        <end position="207"/>
    </location>
</feature>
<proteinExistence type="predicted"/>
<evidence type="ECO:0000256" key="2">
    <source>
        <dbReference type="PROSITE-ProRule" id="PRU00708"/>
    </source>
</evidence>
<dbReference type="Proteomes" id="UP001140949">
    <property type="component" value="Unassembled WGS sequence"/>
</dbReference>
<evidence type="ECO:0000313" key="3">
    <source>
        <dbReference type="EMBL" id="KAJ6796608.1"/>
    </source>
</evidence>
<dbReference type="GO" id="GO:0009451">
    <property type="term" value="P:RNA modification"/>
    <property type="evidence" value="ECO:0007669"/>
    <property type="project" value="InterPro"/>
</dbReference>
<name>A0AAX6DXS0_IRIPA</name>
<dbReference type="InterPro" id="IPR011990">
    <property type="entry name" value="TPR-like_helical_dom_sf"/>
</dbReference>
<protein>
    <submittedName>
        <fullName evidence="3">Pentatricopeptide repeat-containing protein-like</fullName>
    </submittedName>
</protein>
<reference evidence="3" key="1">
    <citation type="journal article" date="2023" name="GigaByte">
        <title>Genome assembly of the bearded iris, Iris pallida Lam.</title>
        <authorList>
            <person name="Bruccoleri R.E."/>
            <person name="Oakeley E.J."/>
            <person name="Faust A.M.E."/>
            <person name="Altorfer M."/>
            <person name="Dessus-Babus S."/>
            <person name="Burckhardt D."/>
            <person name="Oertli M."/>
            <person name="Naumann U."/>
            <person name="Petersen F."/>
            <person name="Wong J."/>
        </authorList>
    </citation>
    <scope>NUCLEOTIDE SEQUENCE</scope>
    <source>
        <strain evidence="3">GSM-AAB239-AS_SAM_17_03QT</strain>
    </source>
</reference>
<comment type="caution">
    <text evidence="3">The sequence shown here is derived from an EMBL/GenBank/DDBJ whole genome shotgun (WGS) entry which is preliminary data.</text>
</comment>
<dbReference type="InterPro" id="IPR046960">
    <property type="entry name" value="PPR_At4g14850-like_plant"/>
</dbReference>
<dbReference type="Pfam" id="PF01535">
    <property type="entry name" value="PPR"/>
    <property type="match status" value="2"/>
</dbReference>
<keyword evidence="4" id="KW-1185">Reference proteome</keyword>
<feature type="repeat" description="PPR" evidence="2">
    <location>
        <begin position="309"/>
        <end position="343"/>
    </location>
</feature>
<dbReference type="Gene3D" id="1.25.40.10">
    <property type="entry name" value="Tetratricopeptide repeat domain"/>
    <property type="match status" value="3"/>
</dbReference>
<organism evidence="3 4">
    <name type="scientific">Iris pallida</name>
    <name type="common">Sweet iris</name>
    <dbReference type="NCBI Taxonomy" id="29817"/>
    <lineage>
        <taxon>Eukaryota</taxon>
        <taxon>Viridiplantae</taxon>
        <taxon>Streptophyta</taxon>
        <taxon>Embryophyta</taxon>
        <taxon>Tracheophyta</taxon>
        <taxon>Spermatophyta</taxon>
        <taxon>Magnoliopsida</taxon>
        <taxon>Liliopsida</taxon>
        <taxon>Asparagales</taxon>
        <taxon>Iridaceae</taxon>
        <taxon>Iridoideae</taxon>
        <taxon>Irideae</taxon>
        <taxon>Iris</taxon>
    </lineage>
</organism>
<dbReference type="PANTHER" id="PTHR47926:SF483">
    <property type="entry name" value="TETRATRICOPEPTIDE-LIKE HELICAL DOMAIN SUPERFAMILY"/>
    <property type="match status" value="1"/>
</dbReference>
<dbReference type="Pfam" id="PF12854">
    <property type="entry name" value="PPR_1"/>
    <property type="match status" value="1"/>
</dbReference>